<proteinExistence type="predicted"/>
<feature type="compositionally biased region" description="Gly residues" evidence="1">
    <location>
        <begin position="597"/>
        <end position="624"/>
    </location>
</feature>
<name>A0AAD6S291_9AGAR</name>
<feature type="region of interest" description="Disordered" evidence="1">
    <location>
        <begin position="126"/>
        <end position="179"/>
    </location>
</feature>
<feature type="compositionally biased region" description="Polar residues" evidence="1">
    <location>
        <begin position="240"/>
        <end position="257"/>
    </location>
</feature>
<dbReference type="Proteomes" id="UP001218188">
    <property type="component" value="Unassembled WGS sequence"/>
</dbReference>
<dbReference type="EMBL" id="JARJCM010000305">
    <property type="protein sequence ID" value="KAJ7019143.1"/>
    <property type="molecule type" value="Genomic_DNA"/>
</dbReference>
<organism evidence="2 3">
    <name type="scientific">Mycena alexandri</name>
    <dbReference type="NCBI Taxonomy" id="1745969"/>
    <lineage>
        <taxon>Eukaryota</taxon>
        <taxon>Fungi</taxon>
        <taxon>Dikarya</taxon>
        <taxon>Basidiomycota</taxon>
        <taxon>Agaricomycotina</taxon>
        <taxon>Agaricomycetes</taxon>
        <taxon>Agaricomycetidae</taxon>
        <taxon>Agaricales</taxon>
        <taxon>Marasmiineae</taxon>
        <taxon>Mycenaceae</taxon>
        <taxon>Mycena</taxon>
    </lineage>
</organism>
<gene>
    <name evidence="2" type="ORF">C8F04DRAFT_1276612</name>
</gene>
<accession>A0AAD6S291</accession>
<feature type="compositionally biased region" description="Basic and acidic residues" evidence="1">
    <location>
        <begin position="157"/>
        <end position="170"/>
    </location>
</feature>
<keyword evidence="3" id="KW-1185">Reference proteome</keyword>
<dbReference type="AlphaFoldDB" id="A0AAD6S291"/>
<feature type="region of interest" description="Disordered" evidence="1">
    <location>
        <begin position="216"/>
        <end position="287"/>
    </location>
</feature>
<evidence type="ECO:0000313" key="2">
    <source>
        <dbReference type="EMBL" id="KAJ7019143.1"/>
    </source>
</evidence>
<evidence type="ECO:0000313" key="3">
    <source>
        <dbReference type="Proteomes" id="UP001218188"/>
    </source>
</evidence>
<comment type="caution">
    <text evidence="2">The sequence shown here is derived from an EMBL/GenBank/DDBJ whole genome shotgun (WGS) entry which is preliminary data.</text>
</comment>
<evidence type="ECO:0000256" key="1">
    <source>
        <dbReference type="SAM" id="MobiDB-lite"/>
    </source>
</evidence>
<feature type="region of interest" description="Disordered" evidence="1">
    <location>
        <begin position="586"/>
        <end position="624"/>
    </location>
</feature>
<sequence>MALPKKSTSTTTLPTTAADRAARFAKRASSAPAPDAIVTVNLSPPTALPSVPEAQTTTYSEVVEDTAETRIDVDAIESNVSNDPATQPVANVDQGVIDVDAAPPISVSGTSWPPIPHISFPPVTMTVDSSSPGNARTPSPPVEEYPSLPTPGLEIQSDPKGKGKAKRAEDISVANPYPDIPKDGFEDFFDTPDSPVTAAATARAIALSLGQQPALVTAGASSSRRPGEDAPGSPSKRQRANTVGDSIPTSPFTSTPRSGRIPNPAAERVANPRAPPPTAPVAHPRYRTADGLPPRGSFTPTPEEGWHPLFGIDSGSVWRAHPDIQRGIWDDEDHPKFLVLVSGGNGDRIQTTEVIGDTLAAFVNVDPESIQVGTPGSAQGPHDARAWLIGGLPQHLAEAVLDMGVLSCAEISLFALPYSPPIAGFIGTISGFTIRRSPAGAARAQEYIRAAMASSTAITQFVRAHRDSFPPEVDADGALEIFLASVGVRGIDLLTGSGTTITAWNTYVVSPTESVAHFNHLRSLFAALVIHTGFAGEGRIHKALQCTICPCIDHPTNLCPFPAAPGWMGANPETIGALLDISRAARTASNPAPRGGSTRGRGGRGNGRGNSRGGRAGNGRGRGN</sequence>
<protein>
    <submittedName>
        <fullName evidence="2">Uncharacterized protein</fullName>
    </submittedName>
</protein>
<feature type="compositionally biased region" description="Polar residues" evidence="1">
    <location>
        <begin position="126"/>
        <end position="137"/>
    </location>
</feature>
<reference evidence="2" key="1">
    <citation type="submission" date="2023-03" db="EMBL/GenBank/DDBJ databases">
        <title>Massive genome expansion in bonnet fungi (Mycena s.s.) driven by repeated elements and novel gene families across ecological guilds.</title>
        <authorList>
            <consortium name="Lawrence Berkeley National Laboratory"/>
            <person name="Harder C.B."/>
            <person name="Miyauchi S."/>
            <person name="Viragh M."/>
            <person name="Kuo A."/>
            <person name="Thoen E."/>
            <person name="Andreopoulos B."/>
            <person name="Lu D."/>
            <person name="Skrede I."/>
            <person name="Drula E."/>
            <person name="Henrissat B."/>
            <person name="Morin E."/>
            <person name="Kohler A."/>
            <person name="Barry K."/>
            <person name="LaButti K."/>
            <person name="Morin E."/>
            <person name="Salamov A."/>
            <person name="Lipzen A."/>
            <person name="Mereny Z."/>
            <person name="Hegedus B."/>
            <person name="Baldrian P."/>
            <person name="Stursova M."/>
            <person name="Weitz H."/>
            <person name="Taylor A."/>
            <person name="Grigoriev I.V."/>
            <person name="Nagy L.G."/>
            <person name="Martin F."/>
            <person name="Kauserud H."/>
        </authorList>
    </citation>
    <scope>NUCLEOTIDE SEQUENCE</scope>
    <source>
        <strain evidence="2">CBHHK200</strain>
    </source>
</reference>